<reference evidence="3" key="1">
    <citation type="submission" date="2016-06" db="UniProtKB">
        <authorList>
            <consortium name="WormBaseParasite"/>
        </authorList>
    </citation>
    <scope>IDENTIFICATION</scope>
</reference>
<keyword evidence="2" id="KW-1185">Reference proteome</keyword>
<dbReference type="EMBL" id="UYSU01041682">
    <property type="protein sequence ID" value="VDM03288.1"/>
    <property type="molecule type" value="Genomic_DNA"/>
</dbReference>
<sequence>MIRNTRQERRTVLVARDLACYKVDIVALSATQFFEQIQLEEVSASFTSFWSGWPKAEQCYAGVTFAIRTDIGGCLPYGINDRLMSLRLPLRGEIFATILSTYGSPMTSSDEMKDKVFKFHHTLLVTVPKVDKLLDLGISNTCVGTENAALHGVLGPHGLSGCKDIVLLYLQTGAEHRLLLTNTFRRGRMPRGCTLGHDAGSC</sequence>
<dbReference type="Proteomes" id="UP000275846">
    <property type="component" value="Unassembled WGS sequence"/>
</dbReference>
<evidence type="ECO:0000313" key="3">
    <source>
        <dbReference type="WBParaSite" id="SSLN_0001754901-mRNA-1"/>
    </source>
</evidence>
<dbReference type="OrthoDB" id="10030815at2759"/>
<dbReference type="WBParaSite" id="SSLN_0001754901-mRNA-1">
    <property type="protein sequence ID" value="SSLN_0001754901-mRNA-1"/>
    <property type="gene ID" value="SSLN_0001754901"/>
</dbReference>
<gene>
    <name evidence="1" type="ORF">SSLN_LOCUS16902</name>
</gene>
<proteinExistence type="predicted"/>
<evidence type="ECO:0000313" key="1">
    <source>
        <dbReference type="EMBL" id="VDM03288.1"/>
    </source>
</evidence>
<organism evidence="3">
    <name type="scientific">Schistocephalus solidus</name>
    <name type="common">Tapeworm</name>
    <dbReference type="NCBI Taxonomy" id="70667"/>
    <lineage>
        <taxon>Eukaryota</taxon>
        <taxon>Metazoa</taxon>
        <taxon>Spiralia</taxon>
        <taxon>Lophotrochozoa</taxon>
        <taxon>Platyhelminthes</taxon>
        <taxon>Cestoda</taxon>
        <taxon>Eucestoda</taxon>
        <taxon>Diphyllobothriidea</taxon>
        <taxon>Diphyllobothriidae</taxon>
        <taxon>Schistocephalus</taxon>
    </lineage>
</organism>
<dbReference type="AlphaFoldDB" id="A0A183TKA4"/>
<evidence type="ECO:0000313" key="2">
    <source>
        <dbReference type="Proteomes" id="UP000275846"/>
    </source>
</evidence>
<accession>A0A183TKA4</accession>
<name>A0A183TKA4_SCHSO</name>
<protein>
    <submittedName>
        <fullName evidence="1 3">Uncharacterized protein</fullName>
    </submittedName>
</protein>
<reference evidence="1 2" key="2">
    <citation type="submission" date="2018-11" db="EMBL/GenBank/DDBJ databases">
        <authorList>
            <consortium name="Pathogen Informatics"/>
        </authorList>
    </citation>
    <scope>NUCLEOTIDE SEQUENCE [LARGE SCALE GENOMIC DNA]</scope>
    <source>
        <strain evidence="1 2">NST_G2</strain>
    </source>
</reference>